<dbReference type="EMBL" id="JBHSEL010000047">
    <property type="protein sequence ID" value="MFC4624819.1"/>
    <property type="molecule type" value="Genomic_DNA"/>
</dbReference>
<organism evidence="4 5">
    <name type="scientific">Daeguia caeni</name>
    <dbReference type="NCBI Taxonomy" id="439612"/>
    <lineage>
        <taxon>Bacteria</taxon>
        <taxon>Pseudomonadati</taxon>
        <taxon>Pseudomonadota</taxon>
        <taxon>Alphaproteobacteria</taxon>
        <taxon>Hyphomicrobiales</taxon>
        <taxon>Brucellaceae</taxon>
        <taxon>Daeguia</taxon>
    </lineage>
</organism>
<feature type="transmembrane region" description="Helical" evidence="2">
    <location>
        <begin position="82"/>
        <end position="103"/>
    </location>
</feature>
<keyword evidence="5" id="KW-1185">Reference proteome</keyword>
<dbReference type="SMART" id="SM00116">
    <property type="entry name" value="CBS"/>
    <property type="match status" value="2"/>
</dbReference>
<feature type="transmembrane region" description="Helical" evidence="2">
    <location>
        <begin position="58"/>
        <end position="75"/>
    </location>
</feature>
<evidence type="ECO:0000256" key="2">
    <source>
        <dbReference type="SAM" id="Phobius"/>
    </source>
</evidence>
<dbReference type="PANTHER" id="PTHR33741:SF5">
    <property type="entry name" value="TRANSMEMBRANE PROTEIN DDB_G0269096-RELATED"/>
    <property type="match status" value="1"/>
</dbReference>
<proteinExistence type="predicted"/>
<gene>
    <name evidence="4" type="ORF">ACFO1V_06215</name>
</gene>
<dbReference type="RefSeq" id="WP_374833524.1">
    <property type="nucleotide sequence ID" value="NZ_JBHEEZ010000026.1"/>
</dbReference>
<keyword evidence="1" id="KW-0129">CBS domain</keyword>
<dbReference type="InterPro" id="IPR046342">
    <property type="entry name" value="CBS_dom_sf"/>
</dbReference>
<name>A0ABV9H4T1_9HYPH</name>
<feature type="transmembrane region" description="Helical" evidence="2">
    <location>
        <begin position="123"/>
        <end position="146"/>
    </location>
</feature>
<dbReference type="Pfam" id="PF00571">
    <property type="entry name" value="CBS"/>
    <property type="match status" value="2"/>
</dbReference>
<dbReference type="Gene3D" id="3.10.580.10">
    <property type="entry name" value="CBS-domain"/>
    <property type="match status" value="2"/>
</dbReference>
<keyword evidence="2" id="KW-0812">Transmembrane</keyword>
<dbReference type="PANTHER" id="PTHR33741">
    <property type="entry name" value="TRANSMEMBRANE PROTEIN DDB_G0269096-RELATED"/>
    <property type="match status" value="1"/>
</dbReference>
<sequence>MRDRLIACLGAFMAIAITGLLSTLCLGRTGTLPLIVAPIGASAVLLFVVPASPLAQPWPIIGGNVISALIGITVARFIDNPILATGCAVALAIAAMSFARCLHPPGGAAALTAVIGGPSVTALGYQFAFAPVALNSIILVATGIGFHRLMRRNYPNVAAAAPVNAQKTADPPARLRTGFNQDDIAKALATLDETFDIAPNDLHRLLKQVELQALIRTHGTMRVKDIMSRDVITIAGNESPAKARHLLLEHNIRTLPVLDEQQRLAGTVGLRELEQPADHVLPLVARPRTASADTPIVSLVPALTDGHAHAVIITDAENAILGLITQTDLLSALASALRNQPPEPVKKRRLLLLRGAGI</sequence>
<evidence type="ECO:0000313" key="4">
    <source>
        <dbReference type="EMBL" id="MFC4624819.1"/>
    </source>
</evidence>
<evidence type="ECO:0000313" key="5">
    <source>
        <dbReference type="Proteomes" id="UP001596042"/>
    </source>
</evidence>
<accession>A0ABV9H4T1</accession>
<keyword evidence="2" id="KW-1133">Transmembrane helix</keyword>
<dbReference type="PROSITE" id="PS51371">
    <property type="entry name" value="CBS"/>
    <property type="match status" value="1"/>
</dbReference>
<comment type="caution">
    <text evidence="4">The sequence shown here is derived from an EMBL/GenBank/DDBJ whole genome shotgun (WGS) entry which is preliminary data.</text>
</comment>
<evidence type="ECO:0000259" key="3">
    <source>
        <dbReference type="PROSITE" id="PS51371"/>
    </source>
</evidence>
<dbReference type="SUPFAM" id="SSF54631">
    <property type="entry name" value="CBS-domain pair"/>
    <property type="match status" value="1"/>
</dbReference>
<feature type="transmembrane region" description="Helical" evidence="2">
    <location>
        <begin position="6"/>
        <end position="27"/>
    </location>
</feature>
<feature type="transmembrane region" description="Helical" evidence="2">
    <location>
        <begin position="34"/>
        <end position="52"/>
    </location>
</feature>
<evidence type="ECO:0000256" key="1">
    <source>
        <dbReference type="PROSITE-ProRule" id="PRU00703"/>
    </source>
</evidence>
<dbReference type="InterPro" id="IPR000644">
    <property type="entry name" value="CBS_dom"/>
</dbReference>
<feature type="domain" description="CBS" evidence="3">
    <location>
        <begin position="227"/>
        <end position="283"/>
    </location>
</feature>
<dbReference type="InterPro" id="IPR058581">
    <property type="entry name" value="TM_HPP"/>
</dbReference>
<dbReference type="Pfam" id="PF04982">
    <property type="entry name" value="TM_HPP"/>
    <property type="match status" value="1"/>
</dbReference>
<dbReference type="Proteomes" id="UP001596042">
    <property type="component" value="Unassembled WGS sequence"/>
</dbReference>
<keyword evidence="2" id="KW-0472">Membrane</keyword>
<protein>
    <submittedName>
        <fullName evidence="4">HPP family protein</fullName>
    </submittedName>
</protein>
<dbReference type="InterPro" id="IPR007065">
    <property type="entry name" value="HPP"/>
</dbReference>
<reference evidence="5" key="1">
    <citation type="journal article" date="2019" name="Int. J. Syst. Evol. Microbiol.">
        <title>The Global Catalogue of Microorganisms (GCM) 10K type strain sequencing project: providing services to taxonomists for standard genome sequencing and annotation.</title>
        <authorList>
            <consortium name="The Broad Institute Genomics Platform"/>
            <consortium name="The Broad Institute Genome Sequencing Center for Infectious Disease"/>
            <person name="Wu L."/>
            <person name="Ma J."/>
        </authorList>
    </citation>
    <scope>NUCLEOTIDE SEQUENCE [LARGE SCALE GENOMIC DNA]</scope>
    <source>
        <strain evidence="5">CGMCC 1.15731</strain>
    </source>
</reference>